<evidence type="ECO:0000313" key="2">
    <source>
        <dbReference type="EMBL" id="ACD22139.1"/>
    </source>
</evidence>
<dbReference type="AlphaFoldDB" id="B2TJL0"/>
<dbReference type="Gene3D" id="3.90.1200.10">
    <property type="match status" value="1"/>
</dbReference>
<protein>
    <submittedName>
        <fullName evidence="2">Spore coat protein, CotS family</fullName>
    </submittedName>
</protein>
<dbReference type="HOGENOM" id="CLU_042636_1_0_9"/>
<sequence length="347" mass="41784">MNRIRYAERKSLCDYDLSFEFFNELGININDISPVRNVFIIYTDNGNKILKKVDCNEKKLTLINESLNYIKDKYNNIITYSEFENGSIYKTWKDKTYVVMDLLDGREACFTNPLEIKLCAENIALMHKASCGIREELIKKLNEDFLDESLEIKFKKAYDELSFFKELVSKYKYKNEFDNLFINNVDKYLQDIIDVEELLSKSKYIDLRKNGQTISLCHNDLAYHNFLIKKENVSIIDFDFLTIDLRIMDIADFILKSIKNSAFDIDKMLLAINSYEDVLPLMQEEKEILYILLYFPRDFYNISRDYYYKRKKWDYEVYLNRFNSKLNNEQFRKDFIKEYKYYILSEH</sequence>
<proteinExistence type="predicted"/>
<dbReference type="InterPro" id="IPR011009">
    <property type="entry name" value="Kinase-like_dom_sf"/>
</dbReference>
<gene>
    <name evidence="2" type="ordered locus">CLL_A0463</name>
</gene>
<dbReference type="Pfam" id="PF01636">
    <property type="entry name" value="APH"/>
    <property type="match status" value="1"/>
</dbReference>
<dbReference type="PANTHER" id="PTHR39179:SF1">
    <property type="entry name" value="SPORE COAT PROTEIN I"/>
    <property type="match status" value="1"/>
</dbReference>
<dbReference type="InterPro" id="IPR002575">
    <property type="entry name" value="Aminoglycoside_PTrfase"/>
</dbReference>
<reference evidence="2" key="1">
    <citation type="submission" date="2009-06" db="EMBL/GenBank/DDBJ databases">
        <authorList>
            <consortium name="US DOE Joint Genome Institute (JGI-PGF)"/>
            <person name="Lucas S."/>
            <person name="Copeland A."/>
            <person name="Lapidus A."/>
            <person name="Glavina del Rio T."/>
            <person name="Dalin E."/>
            <person name="Tice H."/>
            <person name="Bruce D."/>
            <person name="Goodwin L."/>
            <person name="Pitluck S."/>
            <person name="Kyrpides N."/>
            <person name="Mavromatis K."/>
            <person name="Ivanova N."/>
            <person name="Saunders E."/>
            <person name="Brettin T."/>
            <person name="Detter J.C."/>
            <person name="Han C."/>
            <person name="Larimer F."/>
            <person name="Land M."/>
            <person name="Hauser L."/>
            <person name="Markowitz V."/>
            <person name="Cheng J.-F."/>
            <person name="Hugenholtz P."/>
            <person name="Woyke T."/>
            <person name="Wu D."/>
            <person name="Gronow S."/>
            <person name="Klenk H.-P."/>
            <person name="Eisen J.A."/>
        </authorList>
    </citation>
    <scope>NUCLEOTIDE SEQUENCE</scope>
    <source>
        <strain evidence="2">Eklund 17B</strain>
    </source>
</reference>
<dbReference type="PANTHER" id="PTHR39179">
    <property type="entry name" value="SPORE COAT PROTEIN I"/>
    <property type="match status" value="1"/>
</dbReference>
<dbReference type="NCBIfam" id="TIGR02906">
    <property type="entry name" value="spore_CotS"/>
    <property type="match status" value="1"/>
</dbReference>
<feature type="domain" description="Aminoglycoside phosphotransferase" evidence="1">
    <location>
        <begin position="206"/>
        <end position="254"/>
    </location>
</feature>
<dbReference type="InterPro" id="IPR014255">
    <property type="entry name" value="Spore_coat_CotS"/>
</dbReference>
<keyword evidence="2" id="KW-0167">Capsid protein</keyword>
<accession>B2TJL0</accession>
<dbReference type="EMBL" id="CP001056">
    <property type="protein sequence ID" value="ACD22139.1"/>
    <property type="molecule type" value="Genomic_DNA"/>
</dbReference>
<keyword evidence="2" id="KW-0946">Virion</keyword>
<dbReference type="SUPFAM" id="SSF56112">
    <property type="entry name" value="Protein kinase-like (PK-like)"/>
    <property type="match status" value="1"/>
</dbReference>
<evidence type="ECO:0000259" key="1">
    <source>
        <dbReference type="Pfam" id="PF01636"/>
    </source>
</evidence>
<dbReference type="InterPro" id="IPR047175">
    <property type="entry name" value="CotS-like"/>
</dbReference>
<name>B2TJL0_CLOBB</name>
<reference evidence="2" key="2">
    <citation type="submission" date="2009-08" db="EMBL/GenBank/DDBJ databases">
        <authorList>
            <person name="Shrivastava S."/>
            <person name="Brinkac L.M."/>
            <person name="Dodson R.J."/>
            <person name="Harkins D.M."/>
            <person name="Durkin A.S."/>
            <person name="Sutton G."/>
        </authorList>
    </citation>
    <scope>NUCLEOTIDE SEQUENCE</scope>
    <source>
        <strain evidence="2">Eklund 17B</strain>
    </source>
</reference>
<dbReference type="KEGG" id="cbk:CLL_A0463"/>
<dbReference type="Gene3D" id="3.30.200.20">
    <property type="entry name" value="Phosphorylase Kinase, domain 1"/>
    <property type="match status" value="1"/>
</dbReference>
<dbReference type="GO" id="GO:0042601">
    <property type="term" value="C:endospore-forming forespore"/>
    <property type="evidence" value="ECO:0007669"/>
    <property type="project" value="TreeGrafter"/>
</dbReference>
<organism evidence="2">
    <name type="scientific">Clostridium botulinum (strain Eklund 17B / Type B)</name>
    <dbReference type="NCBI Taxonomy" id="935198"/>
    <lineage>
        <taxon>Bacteria</taxon>
        <taxon>Bacillati</taxon>
        <taxon>Bacillota</taxon>
        <taxon>Clostridia</taxon>
        <taxon>Eubacteriales</taxon>
        <taxon>Clostridiaceae</taxon>
        <taxon>Clostridium</taxon>
    </lineage>
</organism>